<dbReference type="RefSeq" id="WP_051537582.1">
    <property type="nucleotide sequence ID" value="NZ_FSRO01000001.1"/>
</dbReference>
<evidence type="ECO:0000256" key="6">
    <source>
        <dbReference type="PIRSR" id="PIRSR606225-1"/>
    </source>
</evidence>
<dbReference type="FunFam" id="3.30.2350.10:FF:000006">
    <property type="entry name" value="Pseudouridine synthase"/>
    <property type="match status" value="1"/>
</dbReference>
<dbReference type="NCBIfam" id="TIGR00005">
    <property type="entry name" value="rluA_subfam"/>
    <property type="match status" value="1"/>
</dbReference>
<dbReference type="SUPFAM" id="SSF55174">
    <property type="entry name" value="Alpha-L RNA-binding motif"/>
    <property type="match status" value="1"/>
</dbReference>
<dbReference type="CDD" id="cd00165">
    <property type="entry name" value="S4"/>
    <property type="match status" value="1"/>
</dbReference>
<dbReference type="PANTHER" id="PTHR21600:SF44">
    <property type="entry name" value="RIBOSOMAL LARGE SUBUNIT PSEUDOURIDINE SYNTHASE D"/>
    <property type="match status" value="1"/>
</dbReference>
<evidence type="ECO:0000256" key="1">
    <source>
        <dbReference type="ARBA" id="ARBA00010876"/>
    </source>
</evidence>
<evidence type="ECO:0000259" key="9">
    <source>
        <dbReference type="Pfam" id="PF00849"/>
    </source>
</evidence>
<feature type="domain" description="RNA-binding S4" evidence="10">
    <location>
        <begin position="43"/>
        <end position="82"/>
    </location>
</feature>
<organism evidence="11 12">
    <name type="scientific">Nitrosomonas cryotolerans ATCC 49181</name>
    <dbReference type="NCBI Taxonomy" id="1131553"/>
    <lineage>
        <taxon>Bacteria</taxon>
        <taxon>Pseudomonadati</taxon>
        <taxon>Pseudomonadota</taxon>
        <taxon>Betaproteobacteria</taxon>
        <taxon>Nitrosomonadales</taxon>
        <taxon>Nitrosomonadaceae</taxon>
        <taxon>Nitrosomonas</taxon>
    </lineage>
</organism>
<protein>
    <recommendedName>
        <fullName evidence="8">Pseudouridine synthase</fullName>
        <ecNumber evidence="8">5.4.99.-</ecNumber>
    </recommendedName>
</protein>
<dbReference type="PANTHER" id="PTHR21600">
    <property type="entry name" value="MITOCHONDRIAL RNA PSEUDOURIDINE SYNTHASE"/>
    <property type="match status" value="1"/>
</dbReference>
<dbReference type="CDD" id="cd02869">
    <property type="entry name" value="PseudoU_synth_RluA_like"/>
    <property type="match status" value="1"/>
</dbReference>
<dbReference type="PROSITE" id="PS50889">
    <property type="entry name" value="S4"/>
    <property type="match status" value="1"/>
</dbReference>
<comment type="function">
    <text evidence="5">Responsible for synthesis of pseudouridine from uracil at positions 1911, 1915 and 1917 in 23S ribosomal RNA.</text>
</comment>
<evidence type="ECO:0000256" key="4">
    <source>
        <dbReference type="ARBA" id="ARBA00036882"/>
    </source>
</evidence>
<dbReference type="SUPFAM" id="SSF55120">
    <property type="entry name" value="Pseudouridine synthase"/>
    <property type="match status" value="1"/>
</dbReference>
<evidence type="ECO:0000313" key="11">
    <source>
        <dbReference type="EMBL" id="SIO17779.1"/>
    </source>
</evidence>
<comment type="catalytic activity">
    <reaction evidence="8">
        <text>a uridine in RNA = a pseudouridine in RNA</text>
        <dbReference type="Rhea" id="RHEA:48348"/>
        <dbReference type="Rhea" id="RHEA-COMP:12068"/>
        <dbReference type="Rhea" id="RHEA-COMP:12069"/>
        <dbReference type="ChEBI" id="CHEBI:65314"/>
        <dbReference type="ChEBI" id="CHEBI:65315"/>
    </reaction>
</comment>
<dbReference type="InterPro" id="IPR050188">
    <property type="entry name" value="RluA_PseudoU_synthase"/>
</dbReference>
<gene>
    <name evidence="11" type="ORF">SAMN02743940_1133</name>
</gene>
<dbReference type="InterPro" id="IPR002942">
    <property type="entry name" value="S4_RNA-bd"/>
</dbReference>
<feature type="active site" evidence="6">
    <location>
        <position position="163"/>
    </location>
</feature>
<dbReference type="InterPro" id="IPR036986">
    <property type="entry name" value="S4_RNA-bd_sf"/>
</dbReference>
<sequence>MINYQKNKEIFGDYNVKPVTSAADKSHQTIIKLVIPLDYAGLRLDQALARLLPNWSRNRLQTWILEKRITVDAQVTSPKQKVWGHEQIQVEPQDSTSDISHIAEAIKLDIVYEDDTLIIINKPVGMVVHPGNGNWQGTLLNALLHHAAQLNSVPRAGIVHRLDKDTSGLLVVAKTLEAQTNLVRQLQEHAIKRDYLALVHGQVKDSRGSCVDAPIGRHPIQRTKMAVTERGKQARTHYRVLEQLENFTLLQCSLETGRTHQIRVHMHWIGYPLVGDATYGSKPKKITHETRQIITDFSRQALHAQRLELIHPHNKQKMKWEATLPEDMNHLLQKLREYYHQSKSDKNFLNPDDSE</sequence>
<comment type="catalytic activity">
    <reaction evidence="4">
        <text>uridine(1911/1915/1917) in 23S rRNA = pseudouridine(1911/1915/1917) in 23S rRNA</text>
        <dbReference type="Rhea" id="RHEA:42524"/>
        <dbReference type="Rhea" id="RHEA-COMP:10097"/>
        <dbReference type="Rhea" id="RHEA-COMP:10098"/>
        <dbReference type="ChEBI" id="CHEBI:65314"/>
        <dbReference type="ChEBI" id="CHEBI:65315"/>
        <dbReference type="EC" id="5.4.99.23"/>
    </reaction>
</comment>
<dbReference type="InterPro" id="IPR006225">
    <property type="entry name" value="PsdUridine_synth_RluC/D"/>
</dbReference>
<dbReference type="InterPro" id="IPR020103">
    <property type="entry name" value="PsdUridine_synth_cat_dom_sf"/>
</dbReference>
<dbReference type="InterPro" id="IPR006145">
    <property type="entry name" value="PsdUridine_synth_RsuA/RluA"/>
</dbReference>
<keyword evidence="3 8" id="KW-0413">Isomerase</keyword>
<accession>A0A1N6HDN7</accession>
<dbReference type="eggNOG" id="COG0564">
    <property type="taxonomic scope" value="Bacteria"/>
</dbReference>
<dbReference type="Gene3D" id="3.10.290.10">
    <property type="entry name" value="RNA-binding S4 domain"/>
    <property type="match status" value="1"/>
</dbReference>
<dbReference type="PROSITE" id="PS01129">
    <property type="entry name" value="PSI_RLU"/>
    <property type="match status" value="1"/>
</dbReference>
<dbReference type="Gene3D" id="3.30.2350.10">
    <property type="entry name" value="Pseudouridine synthase"/>
    <property type="match status" value="1"/>
</dbReference>
<evidence type="ECO:0000256" key="8">
    <source>
        <dbReference type="RuleBase" id="RU362028"/>
    </source>
</evidence>
<proteinExistence type="inferred from homology"/>
<evidence type="ECO:0000256" key="2">
    <source>
        <dbReference type="ARBA" id="ARBA00022884"/>
    </source>
</evidence>
<dbReference type="Pfam" id="PF01479">
    <property type="entry name" value="S4"/>
    <property type="match status" value="1"/>
</dbReference>
<dbReference type="EC" id="5.4.99.-" evidence="8"/>
<dbReference type="Proteomes" id="UP000185062">
    <property type="component" value="Unassembled WGS sequence"/>
</dbReference>
<dbReference type="EMBL" id="FSRO01000001">
    <property type="protein sequence ID" value="SIO17779.1"/>
    <property type="molecule type" value="Genomic_DNA"/>
</dbReference>
<name>A0A1N6HDN7_9PROT</name>
<comment type="similarity">
    <text evidence="1 8">Belongs to the pseudouridine synthase RluA family.</text>
</comment>
<dbReference type="GO" id="GO:0003723">
    <property type="term" value="F:RNA binding"/>
    <property type="evidence" value="ECO:0007669"/>
    <property type="project" value="UniProtKB-KW"/>
</dbReference>
<evidence type="ECO:0000259" key="10">
    <source>
        <dbReference type="Pfam" id="PF01479"/>
    </source>
</evidence>
<evidence type="ECO:0000313" key="12">
    <source>
        <dbReference type="Proteomes" id="UP000185062"/>
    </source>
</evidence>
<dbReference type="GO" id="GO:0160140">
    <property type="term" value="F:23S rRNA pseudouridine(1911/1915/1917) synthase activity"/>
    <property type="evidence" value="ECO:0007669"/>
    <property type="project" value="UniProtKB-EC"/>
</dbReference>
<evidence type="ECO:0000256" key="3">
    <source>
        <dbReference type="ARBA" id="ARBA00023235"/>
    </source>
</evidence>
<dbReference type="GO" id="GO:0000455">
    <property type="term" value="P:enzyme-directed rRNA pseudouridine synthesis"/>
    <property type="evidence" value="ECO:0007669"/>
    <property type="project" value="TreeGrafter"/>
</dbReference>
<dbReference type="InterPro" id="IPR006224">
    <property type="entry name" value="PsdUridine_synth_RluA-like_CS"/>
</dbReference>
<keyword evidence="12" id="KW-1185">Reference proteome</keyword>
<dbReference type="AlphaFoldDB" id="A0A1N6HDN7"/>
<dbReference type="STRING" id="44575.SAMN05216419_101619"/>
<feature type="domain" description="Pseudouridine synthase RsuA/RluA-like" evidence="9">
    <location>
        <begin position="117"/>
        <end position="267"/>
    </location>
</feature>
<dbReference type="Pfam" id="PF00849">
    <property type="entry name" value="PseudoU_synth_2"/>
    <property type="match status" value="1"/>
</dbReference>
<evidence type="ECO:0000256" key="5">
    <source>
        <dbReference type="ARBA" id="ARBA00056072"/>
    </source>
</evidence>
<dbReference type="NCBIfam" id="NF008385">
    <property type="entry name" value="PRK11180.1"/>
    <property type="match status" value="1"/>
</dbReference>
<evidence type="ECO:0000256" key="7">
    <source>
        <dbReference type="PROSITE-ProRule" id="PRU00182"/>
    </source>
</evidence>
<keyword evidence="2 7" id="KW-0694">RNA-binding</keyword>
<reference evidence="11 12" key="1">
    <citation type="submission" date="2016-12" db="EMBL/GenBank/DDBJ databases">
        <authorList>
            <person name="Song W.-J."/>
            <person name="Kurnit D.M."/>
        </authorList>
    </citation>
    <scope>NUCLEOTIDE SEQUENCE [LARGE SCALE GENOMIC DNA]</scope>
    <source>
        <strain evidence="11 12">ATCC 49181</strain>
    </source>
</reference>